<dbReference type="Proteomes" id="UP000700334">
    <property type="component" value="Unassembled WGS sequence"/>
</dbReference>
<gene>
    <name evidence="2" type="ORF">J0S82_008256</name>
</gene>
<accession>A0A8J6ACZ7</accession>
<protein>
    <submittedName>
        <fullName evidence="2">Uncharacterized protein</fullName>
    </submittedName>
</protein>
<dbReference type="EMBL" id="JAGFMF010011678">
    <property type="protein sequence ID" value="KAG8516552.1"/>
    <property type="molecule type" value="Genomic_DNA"/>
</dbReference>
<name>A0A8J6ACZ7_GALPY</name>
<evidence type="ECO:0000256" key="1">
    <source>
        <dbReference type="SAM" id="MobiDB-lite"/>
    </source>
</evidence>
<feature type="compositionally biased region" description="Pro residues" evidence="1">
    <location>
        <begin position="1"/>
        <end position="11"/>
    </location>
</feature>
<evidence type="ECO:0000313" key="2">
    <source>
        <dbReference type="EMBL" id="KAG8516552.1"/>
    </source>
</evidence>
<evidence type="ECO:0000313" key="3">
    <source>
        <dbReference type="Proteomes" id="UP000700334"/>
    </source>
</evidence>
<keyword evidence="3" id="KW-1185">Reference proteome</keyword>
<dbReference type="AlphaFoldDB" id="A0A8J6ACZ7"/>
<reference evidence="2" key="1">
    <citation type="journal article" date="2021" name="Evol. Appl.">
        <title>The genome of the Pyrenean desman and the effects of bottlenecks and inbreeding on the genomic landscape of an endangered species.</title>
        <authorList>
            <person name="Escoda L."/>
            <person name="Castresana J."/>
        </authorList>
    </citation>
    <scope>NUCLEOTIDE SEQUENCE</scope>
    <source>
        <strain evidence="2">IBE-C5619</strain>
    </source>
</reference>
<feature type="region of interest" description="Disordered" evidence="1">
    <location>
        <begin position="1"/>
        <end position="26"/>
    </location>
</feature>
<organism evidence="2 3">
    <name type="scientific">Galemys pyrenaicus</name>
    <name type="common">Iberian desman</name>
    <name type="synonym">Pyrenean desman</name>
    <dbReference type="NCBI Taxonomy" id="202257"/>
    <lineage>
        <taxon>Eukaryota</taxon>
        <taxon>Metazoa</taxon>
        <taxon>Chordata</taxon>
        <taxon>Craniata</taxon>
        <taxon>Vertebrata</taxon>
        <taxon>Euteleostomi</taxon>
        <taxon>Mammalia</taxon>
        <taxon>Eutheria</taxon>
        <taxon>Laurasiatheria</taxon>
        <taxon>Eulipotyphla</taxon>
        <taxon>Talpidae</taxon>
        <taxon>Galemys</taxon>
    </lineage>
</organism>
<comment type="caution">
    <text evidence="2">The sequence shown here is derived from an EMBL/GenBank/DDBJ whole genome shotgun (WGS) entry which is preliminary data.</text>
</comment>
<sequence length="26" mass="3182">MFIDYPHPPYPNHLWHNPDNQPRPPT</sequence>
<proteinExistence type="predicted"/>